<dbReference type="InterPro" id="IPR052350">
    <property type="entry name" value="Metallo-dep_Lactonases"/>
</dbReference>
<dbReference type="Proteomes" id="UP000264330">
    <property type="component" value="Unassembled WGS sequence"/>
</dbReference>
<evidence type="ECO:0000313" key="2">
    <source>
        <dbReference type="Proteomes" id="UP000264330"/>
    </source>
</evidence>
<organism evidence="1 2">
    <name type="scientific">Zunongwangia profunda</name>
    <dbReference type="NCBI Taxonomy" id="398743"/>
    <lineage>
        <taxon>Bacteria</taxon>
        <taxon>Pseudomonadati</taxon>
        <taxon>Bacteroidota</taxon>
        <taxon>Flavobacteriia</taxon>
        <taxon>Flavobacteriales</taxon>
        <taxon>Flavobacteriaceae</taxon>
        <taxon>Zunongwangia</taxon>
    </lineage>
</organism>
<dbReference type="InterPro" id="IPR032466">
    <property type="entry name" value="Metal_Hydrolase"/>
</dbReference>
<dbReference type="PANTHER" id="PTHR43569">
    <property type="entry name" value="AMIDOHYDROLASE"/>
    <property type="match status" value="1"/>
</dbReference>
<dbReference type="SUPFAM" id="SSF51556">
    <property type="entry name" value="Metallo-dependent hydrolases"/>
    <property type="match status" value="1"/>
</dbReference>
<gene>
    <name evidence="1" type="ORF">DGQ38_01685</name>
</gene>
<protein>
    <submittedName>
        <fullName evidence="1">Amidohydrolase</fullName>
    </submittedName>
</protein>
<dbReference type="AlphaFoldDB" id="A0A3D5IWX0"/>
<dbReference type="PANTHER" id="PTHR43569:SF1">
    <property type="entry name" value="BLL3371 PROTEIN"/>
    <property type="match status" value="1"/>
</dbReference>
<proteinExistence type="predicted"/>
<feature type="non-terminal residue" evidence="1">
    <location>
        <position position="1"/>
    </location>
</feature>
<dbReference type="Gene3D" id="3.20.20.140">
    <property type="entry name" value="Metal-dependent hydrolases"/>
    <property type="match status" value="1"/>
</dbReference>
<keyword evidence="1" id="KW-0378">Hydrolase</keyword>
<feature type="non-terminal residue" evidence="1">
    <location>
        <position position="180"/>
    </location>
</feature>
<accession>A0A3D5IWX0</accession>
<sequence>EEIIEPNQLIIDPHHHLWPSSPRTQGIPKEQYYLLEDLWKDTGSGHNISKTVFVECGQGYYEDGPKAFRPVGETEFVVRVAKESNSDKSKAQISGIVSHADMMLGDSVKEVLEAHVEKGEGLFRGIRHAGGWDDSDEIRNSHSDPIKKIYLHDTFQRGIEQLDSMKLTFDSWHYHNQIKE</sequence>
<dbReference type="EMBL" id="DPMF01000031">
    <property type="protein sequence ID" value="HCV79742.1"/>
    <property type="molecule type" value="Genomic_DNA"/>
</dbReference>
<comment type="caution">
    <text evidence="1">The sequence shown here is derived from an EMBL/GenBank/DDBJ whole genome shotgun (WGS) entry which is preliminary data.</text>
</comment>
<evidence type="ECO:0000313" key="1">
    <source>
        <dbReference type="EMBL" id="HCV79742.1"/>
    </source>
</evidence>
<name>A0A3D5IWX0_9FLAO</name>
<reference evidence="1 2" key="1">
    <citation type="journal article" date="2018" name="Nat. Biotechnol.">
        <title>A standardized bacterial taxonomy based on genome phylogeny substantially revises the tree of life.</title>
        <authorList>
            <person name="Parks D.H."/>
            <person name="Chuvochina M."/>
            <person name="Waite D.W."/>
            <person name="Rinke C."/>
            <person name="Skarshewski A."/>
            <person name="Chaumeil P.A."/>
            <person name="Hugenholtz P."/>
        </authorList>
    </citation>
    <scope>NUCLEOTIDE SEQUENCE [LARGE SCALE GENOMIC DNA]</scope>
    <source>
        <strain evidence="1">UBA9359</strain>
    </source>
</reference>
<dbReference type="GO" id="GO:0016787">
    <property type="term" value="F:hydrolase activity"/>
    <property type="evidence" value="ECO:0007669"/>
    <property type="project" value="UniProtKB-KW"/>
</dbReference>